<protein>
    <submittedName>
        <fullName evidence="1">Uncharacterized protein</fullName>
    </submittedName>
</protein>
<dbReference type="AlphaFoldDB" id="A0A4Z2ILG6"/>
<reference evidence="1 2" key="1">
    <citation type="submission" date="2019-03" db="EMBL/GenBank/DDBJ databases">
        <title>First draft genome of Liparis tanakae, snailfish: a comprehensive survey of snailfish specific genes.</title>
        <authorList>
            <person name="Kim W."/>
            <person name="Song I."/>
            <person name="Jeong J.-H."/>
            <person name="Kim D."/>
            <person name="Kim S."/>
            <person name="Ryu S."/>
            <person name="Song J.Y."/>
            <person name="Lee S.K."/>
        </authorList>
    </citation>
    <scope>NUCLEOTIDE SEQUENCE [LARGE SCALE GENOMIC DNA]</scope>
    <source>
        <tissue evidence="1">Muscle</tissue>
    </source>
</reference>
<evidence type="ECO:0000313" key="2">
    <source>
        <dbReference type="Proteomes" id="UP000314294"/>
    </source>
</evidence>
<proteinExistence type="predicted"/>
<dbReference type="EMBL" id="SRLO01000071">
    <property type="protein sequence ID" value="TNN78685.1"/>
    <property type="molecule type" value="Genomic_DNA"/>
</dbReference>
<keyword evidence="2" id="KW-1185">Reference proteome</keyword>
<organism evidence="1 2">
    <name type="scientific">Liparis tanakae</name>
    <name type="common">Tanaka's snailfish</name>
    <dbReference type="NCBI Taxonomy" id="230148"/>
    <lineage>
        <taxon>Eukaryota</taxon>
        <taxon>Metazoa</taxon>
        <taxon>Chordata</taxon>
        <taxon>Craniata</taxon>
        <taxon>Vertebrata</taxon>
        <taxon>Euteleostomi</taxon>
        <taxon>Actinopterygii</taxon>
        <taxon>Neopterygii</taxon>
        <taxon>Teleostei</taxon>
        <taxon>Neoteleostei</taxon>
        <taxon>Acanthomorphata</taxon>
        <taxon>Eupercaria</taxon>
        <taxon>Perciformes</taxon>
        <taxon>Cottioidei</taxon>
        <taxon>Cottales</taxon>
        <taxon>Liparidae</taxon>
        <taxon>Liparis</taxon>
    </lineage>
</organism>
<comment type="caution">
    <text evidence="1">The sequence shown here is derived from an EMBL/GenBank/DDBJ whole genome shotgun (WGS) entry which is preliminary data.</text>
</comment>
<evidence type="ECO:0000313" key="1">
    <source>
        <dbReference type="EMBL" id="TNN78685.1"/>
    </source>
</evidence>
<gene>
    <name evidence="1" type="ORF">EYF80_011089</name>
</gene>
<name>A0A4Z2ILG6_9TELE</name>
<accession>A0A4Z2ILG6</accession>
<sequence length="60" mass="6370">MLLSADTELLSQCDAVPPVRIQENVGSEFAEIKEVEQDSQLKAAAVAPSLPSPSPFLKSS</sequence>
<dbReference type="Proteomes" id="UP000314294">
    <property type="component" value="Unassembled WGS sequence"/>
</dbReference>